<evidence type="ECO:0000256" key="5">
    <source>
        <dbReference type="ARBA" id="ARBA00022670"/>
    </source>
</evidence>
<keyword evidence="6" id="KW-0378">Hydrolase</keyword>
<dbReference type="AlphaFoldDB" id="A0A4S4KGP7"/>
<dbReference type="Gene3D" id="3.40.220.10">
    <property type="entry name" value="Leucine Aminopeptidase, subunit E, domain 1"/>
    <property type="match status" value="1"/>
</dbReference>
<dbReference type="CDD" id="cd00433">
    <property type="entry name" value="Peptidase_M17"/>
    <property type="match status" value="1"/>
</dbReference>
<evidence type="ECO:0000313" key="10">
    <source>
        <dbReference type="Proteomes" id="UP000309038"/>
    </source>
</evidence>
<dbReference type="GO" id="GO:0030145">
    <property type="term" value="F:manganese ion binding"/>
    <property type="evidence" value="ECO:0007669"/>
    <property type="project" value="InterPro"/>
</dbReference>
<dbReference type="SUPFAM" id="SSF53187">
    <property type="entry name" value="Zn-dependent exopeptidases"/>
    <property type="match status" value="1"/>
</dbReference>
<dbReference type="Gene3D" id="3.40.630.10">
    <property type="entry name" value="Zn peptidases"/>
    <property type="match status" value="1"/>
</dbReference>
<evidence type="ECO:0000256" key="7">
    <source>
        <dbReference type="SAM" id="MobiDB-lite"/>
    </source>
</evidence>
<dbReference type="GO" id="GO:0006508">
    <property type="term" value="P:proteolysis"/>
    <property type="evidence" value="ECO:0007669"/>
    <property type="project" value="UniProtKB-KW"/>
</dbReference>
<dbReference type="PROSITE" id="PS00631">
    <property type="entry name" value="CYTOSOL_AP"/>
    <property type="match status" value="1"/>
</dbReference>
<dbReference type="GO" id="GO:0005737">
    <property type="term" value="C:cytoplasm"/>
    <property type="evidence" value="ECO:0007669"/>
    <property type="project" value="InterPro"/>
</dbReference>
<dbReference type="InterPro" id="IPR023042">
    <property type="entry name" value="Peptidase_M17_leu_NH2_pept"/>
</dbReference>
<dbReference type="GO" id="GO:0070006">
    <property type="term" value="F:metalloaminopeptidase activity"/>
    <property type="evidence" value="ECO:0007669"/>
    <property type="project" value="InterPro"/>
</dbReference>
<dbReference type="PANTHER" id="PTHR11963:SF23">
    <property type="entry name" value="CYTOSOL AMINOPEPTIDASE"/>
    <property type="match status" value="1"/>
</dbReference>
<organism evidence="9 10">
    <name type="scientific">Hermanssonia centrifuga</name>
    <dbReference type="NCBI Taxonomy" id="98765"/>
    <lineage>
        <taxon>Eukaryota</taxon>
        <taxon>Fungi</taxon>
        <taxon>Dikarya</taxon>
        <taxon>Basidiomycota</taxon>
        <taxon>Agaricomycotina</taxon>
        <taxon>Agaricomycetes</taxon>
        <taxon>Polyporales</taxon>
        <taxon>Meruliaceae</taxon>
        <taxon>Hermanssonia</taxon>
    </lineage>
</organism>
<evidence type="ECO:0000256" key="3">
    <source>
        <dbReference type="ARBA" id="ARBA00012565"/>
    </source>
</evidence>
<dbReference type="EMBL" id="SGPJ01000169">
    <property type="protein sequence ID" value="THG97411.1"/>
    <property type="molecule type" value="Genomic_DNA"/>
</dbReference>
<keyword evidence="10" id="KW-1185">Reference proteome</keyword>
<reference evidence="9 10" key="1">
    <citation type="submission" date="2019-02" db="EMBL/GenBank/DDBJ databases">
        <title>Genome sequencing of the rare red list fungi Phlebia centrifuga.</title>
        <authorList>
            <person name="Buettner E."/>
            <person name="Kellner H."/>
        </authorList>
    </citation>
    <scope>NUCLEOTIDE SEQUENCE [LARGE SCALE GENOMIC DNA]</scope>
    <source>
        <strain evidence="9 10">DSM 108282</strain>
    </source>
</reference>
<dbReference type="InterPro" id="IPR043472">
    <property type="entry name" value="Macro_dom-like"/>
</dbReference>
<dbReference type="PANTHER" id="PTHR11963">
    <property type="entry name" value="LEUCINE AMINOPEPTIDASE-RELATED"/>
    <property type="match status" value="1"/>
</dbReference>
<keyword evidence="4" id="KW-0031">Aminopeptidase</keyword>
<evidence type="ECO:0000256" key="2">
    <source>
        <dbReference type="ARBA" id="ARBA00009528"/>
    </source>
</evidence>
<proteinExistence type="inferred from homology"/>
<sequence length="513" mass="54758">MSSLVKPAVYVVPVDPTSSSSSTSDLGIDGAKLWSTLPQGAKPAKAGTTHILYKPSQNNGKSDITALTSLGPSFSKPHTSVDARRELVRTAVGKAVQQIKGLGEGVNGTEVLVDVSGETQAAAVAAYLAAYSFNLKTDPPSPYSPSSSSLNSPEKFSFKAGDGKSGEWDEGKVYADAQNLARTLMELPANMLTPTLFVERIRKESEGLNGVEVIARDREWAEKKGMHSFLSVSNGTSEPPKFLEIHYRGATIKSETPLILVGKGITFDSGGISLKPSAGMKLMRADMGGAATVCATVLAVAKLKIPINLTVVTPLTENMPGPSASKPGDIVYAMNGMSIEIDNTDAEGRLVLADALYYACKEYKPDTIVDVATLTGAMDIALGEIYTGVFTNSDSLWAELNGAGEREHDRFWRMPLSEDYAPQIRGSNADLCNTGGKPAGSCTAALFLKSFVPDVDADAEGEQEKLRWAHVDMAGTMEATRKGPYQELGMTGRPTRALIEFVRSSVQRREGQY</sequence>
<comment type="catalytic activity">
    <reaction evidence="1">
        <text>Release of an N-terminal amino acid, Xaa-|-Yaa-, in which Xaa is preferably Leu, but may be other amino acids including Pro although not Arg or Lys, and Yaa may be Pro. Amino acid amides and methyl esters are also readily hydrolyzed, but rates on arylamides are exceedingly low.</text>
        <dbReference type="EC" id="3.4.11.1"/>
    </reaction>
</comment>
<protein>
    <recommendedName>
        <fullName evidence="3">leucyl aminopeptidase</fullName>
        <ecNumber evidence="3">3.4.11.1</ecNumber>
    </recommendedName>
</protein>
<dbReference type="Proteomes" id="UP000309038">
    <property type="component" value="Unassembled WGS sequence"/>
</dbReference>
<feature type="region of interest" description="Disordered" evidence="7">
    <location>
        <begin position="140"/>
        <end position="167"/>
    </location>
</feature>
<evidence type="ECO:0000256" key="6">
    <source>
        <dbReference type="ARBA" id="ARBA00022801"/>
    </source>
</evidence>
<evidence type="ECO:0000259" key="8">
    <source>
        <dbReference type="PROSITE" id="PS00631"/>
    </source>
</evidence>
<dbReference type="Pfam" id="PF00883">
    <property type="entry name" value="Peptidase_M17"/>
    <property type="match status" value="1"/>
</dbReference>
<evidence type="ECO:0000256" key="1">
    <source>
        <dbReference type="ARBA" id="ARBA00000135"/>
    </source>
</evidence>
<feature type="compositionally biased region" description="Low complexity" evidence="7">
    <location>
        <begin position="144"/>
        <end position="153"/>
    </location>
</feature>
<keyword evidence="5" id="KW-0645">Protease</keyword>
<evidence type="ECO:0000313" key="9">
    <source>
        <dbReference type="EMBL" id="THG97411.1"/>
    </source>
</evidence>
<dbReference type="EC" id="3.4.11.1" evidence="3"/>
<feature type="domain" description="Cytosol aminopeptidase" evidence="8">
    <location>
        <begin position="343"/>
        <end position="350"/>
    </location>
</feature>
<dbReference type="HAMAP" id="MF_00181">
    <property type="entry name" value="Cytosol_peptidase_M17"/>
    <property type="match status" value="1"/>
</dbReference>
<gene>
    <name evidence="9" type="ORF">EW026_g4582</name>
</gene>
<name>A0A4S4KGP7_9APHY</name>
<comment type="similarity">
    <text evidence="2">Belongs to the peptidase M17 family.</text>
</comment>
<comment type="caution">
    <text evidence="9">The sequence shown here is derived from an EMBL/GenBank/DDBJ whole genome shotgun (WGS) entry which is preliminary data.</text>
</comment>
<dbReference type="InterPro" id="IPR011356">
    <property type="entry name" value="Leucine_aapep/pepB"/>
</dbReference>
<accession>A0A4S4KGP7</accession>
<dbReference type="InterPro" id="IPR000819">
    <property type="entry name" value="Peptidase_M17_C"/>
</dbReference>
<evidence type="ECO:0000256" key="4">
    <source>
        <dbReference type="ARBA" id="ARBA00022438"/>
    </source>
</evidence>
<dbReference type="PRINTS" id="PR00481">
    <property type="entry name" value="LAMNOPPTDASE"/>
</dbReference>
<dbReference type="SUPFAM" id="SSF52949">
    <property type="entry name" value="Macro domain-like"/>
    <property type="match status" value="1"/>
</dbReference>